<accession>A0A7J6U7Q1</accession>
<keyword evidence="1" id="KW-0812">Transmembrane</keyword>
<dbReference type="AlphaFoldDB" id="A0A7J6U7Q1"/>
<evidence type="ECO:0000313" key="3">
    <source>
        <dbReference type="Proteomes" id="UP000574390"/>
    </source>
</evidence>
<evidence type="ECO:0000313" key="2">
    <source>
        <dbReference type="EMBL" id="KAF4752777.1"/>
    </source>
</evidence>
<dbReference type="Proteomes" id="UP000574390">
    <property type="component" value="Unassembled WGS sequence"/>
</dbReference>
<evidence type="ECO:0000256" key="1">
    <source>
        <dbReference type="SAM" id="Phobius"/>
    </source>
</evidence>
<keyword evidence="1" id="KW-0472">Membrane</keyword>
<keyword evidence="1" id="KW-1133">Transmembrane helix</keyword>
<feature type="transmembrane region" description="Helical" evidence="1">
    <location>
        <begin position="68"/>
        <end position="90"/>
    </location>
</feature>
<feature type="transmembrane region" description="Helical" evidence="1">
    <location>
        <begin position="121"/>
        <end position="141"/>
    </location>
</feature>
<protein>
    <submittedName>
        <fullName evidence="2">Uncharacterized protein</fullName>
    </submittedName>
</protein>
<comment type="caution">
    <text evidence="2">The sequence shown here is derived from an EMBL/GenBank/DDBJ whole genome shotgun (WGS) entry which is preliminary data.</text>
</comment>
<dbReference type="EMBL" id="JABANM010002299">
    <property type="protein sequence ID" value="KAF4752777.1"/>
    <property type="molecule type" value="Genomic_DNA"/>
</dbReference>
<name>A0A7J6U7Q1_PEROL</name>
<sequence>MFLFLCFLAHLSQHLIVHFLLKNLFDQEEFSVDSPFESWSGTFFFIISPPSFVARGHGMMLLHLGNMVARWAGIVTTILVVISEFVILVGEGYDETTVYALPVPLMLVAVGLTARLIPSVATLTTFVLIIGTSLSVIAYTAQSDAVVSYLLQLWAGIACHWFVFGLCLVGGTNILRAQSDLFSALNDRLVFRKKTDGSYELALHGVSHGMMEYFKKCYNSFFFKRFDRTVDEQTYYYERLMGGGFLLHS</sequence>
<gene>
    <name evidence="2" type="ORF">FOZ62_031454</name>
</gene>
<proteinExistence type="predicted"/>
<reference evidence="2 3" key="1">
    <citation type="submission" date="2020-04" db="EMBL/GenBank/DDBJ databases">
        <title>Perkinsus olseni comparative genomics.</title>
        <authorList>
            <person name="Bogema D.R."/>
        </authorList>
    </citation>
    <scope>NUCLEOTIDE SEQUENCE [LARGE SCALE GENOMIC DNA]</scope>
    <source>
        <strain evidence="2">ATCC PRA-205</strain>
    </source>
</reference>
<organism evidence="2 3">
    <name type="scientific">Perkinsus olseni</name>
    <name type="common">Perkinsus atlanticus</name>
    <dbReference type="NCBI Taxonomy" id="32597"/>
    <lineage>
        <taxon>Eukaryota</taxon>
        <taxon>Sar</taxon>
        <taxon>Alveolata</taxon>
        <taxon>Perkinsozoa</taxon>
        <taxon>Perkinsea</taxon>
        <taxon>Perkinsida</taxon>
        <taxon>Perkinsidae</taxon>
        <taxon>Perkinsus</taxon>
    </lineage>
</organism>
<feature type="transmembrane region" description="Helical" evidence="1">
    <location>
        <begin position="153"/>
        <end position="175"/>
    </location>
</feature>